<evidence type="ECO:0000313" key="3">
    <source>
        <dbReference type="Proteomes" id="UP000287651"/>
    </source>
</evidence>
<feature type="region of interest" description="Disordered" evidence="1">
    <location>
        <begin position="1"/>
        <end position="107"/>
    </location>
</feature>
<comment type="caution">
    <text evidence="2">The sequence shown here is derived from an EMBL/GenBank/DDBJ whole genome shotgun (WGS) entry which is preliminary data.</text>
</comment>
<organism evidence="2 3">
    <name type="scientific">Ensete ventricosum</name>
    <name type="common">Abyssinian banana</name>
    <name type="synonym">Musa ensete</name>
    <dbReference type="NCBI Taxonomy" id="4639"/>
    <lineage>
        <taxon>Eukaryota</taxon>
        <taxon>Viridiplantae</taxon>
        <taxon>Streptophyta</taxon>
        <taxon>Embryophyta</taxon>
        <taxon>Tracheophyta</taxon>
        <taxon>Spermatophyta</taxon>
        <taxon>Magnoliopsida</taxon>
        <taxon>Liliopsida</taxon>
        <taxon>Zingiberales</taxon>
        <taxon>Musaceae</taxon>
        <taxon>Ensete</taxon>
    </lineage>
</organism>
<evidence type="ECO:0000313" key="2">
    <source>
        <dbReference type="EMBL" id="RRT78766.1"/>
    </source>
</evidence>
<accession>A0A427ARD0</accession>
<name>A0A427ARD0_ENSVE</name>
<gene>
    <name evidence="2" type="ORF">B296_00014534</name>
</gene>
<sequence length="107" mass="12195">MRTGRYRAVSPKGGRQQLIEGKIDRRRSISAVGSRLRRNREGKKKKKKKNKKRKRRKKKKKRRRKGTSSRPRSLVVATLAPRAIATHGSLVSLRPTGDFSLHAGRGD</sequence>
<dbReference type="AlphaFoldDB" id="A0A427ARD0"/>
<feature type="non-terminal residue" evidence="2">
    <location>
        <position position="107"/>
    </location>
</feature>
<reference evidence="2 3" key="1">
    <citation type="journal article" date="2014" name="Agronomy (Basel)">
        <title>A Draft Genome Sequence for Ensete ventricosum, the Drought-Tolerant Tree Against Hunger.</title>
        <authorList>
            <person name="Harrison J."/>
            <person name="Moore K.A."/>
            <person name="Paszkiewicz K."/>
            <person name="Jones T."/>
            <person name="Grant M."/>
            <person name="Ambacheew D."/>
            <person name="Muzemil S."/>
            <person name="Studholme D.J."/>
        </authorList>
    </citation>
    <scope>NUCLEOTIDE SEQUENCE [LARGE SCALE GENOMIC DNA]</scope>
</reference>
<dbReference type="Proteomes" id="UP000287651">
    <property type="component" value="Unassembled WGS sequence"/>
</dbReference>
<feature type="compositionally biased region" description="Basic residues" evidence="1">
    <location>
        <begin position="35"/>
        <end position="67"/>
    </location>
</feature>
<dbReference type="EMBL" id="AMZH03001594">
    <property type="protein sequence ID" value="RRT78766.1"/>
    <property type="molecule type" value="Genomic_DNA"/>
</dbReference>
<evidence type="ECO:0000256" key="1">
    <source>
        <dbReference type="SAM" id="MobiDB-lite"/>
    </source>
</evidence>
<proteinExistence type="predicted"/>
<protein>
    <submittedName>
        <fullName evidence="2">Uncharacterized protein</fullName>
    </submittedName>
</protein>